<accession>A0A7W6K3Z5</accession>
<name>A0A7W6K3Z5_9HYPH</name>
<keyword evidence="2" id="KW-1185">Reference proteome</keyword>
<comment type="caution">
    <text evidence="1">The sequence shown here is derived from an EMBL/GenBank/DDBJ whole genome shotgun (WGS) entry which is preliminary data.</text>
</comment>
<protein>
    <submittedName>
        <fullName evidence="1">Uncharacterized protein</fullName>
    </submittedName>
</protein>
<proteinExistence type="predicted"/>
<sequence length="85" mass="9626">MTNDPKIIKSPLSRKFTADGITVDVEIYRAEGSDQWTLELVDDEWTSTVWDDPFPTDQAAWEEFESGVQEIGLAALLEEDQPTVH</sequence>
<dbReference type="Proteomes" id="UP000584824">
    <property type="component" value="Unassembled WGS sequence"/>
</dbReference>
<reference evidence="1 2" key="1">
    <citation type="submission" date="2020-08" db="EMBL/GenBank/DDBJ databases">
        <title>Genomic Encyclopedia of Type Strains, Phase IV (KMG-IV): sequencing the most valuable type-strain genomes for metagenomic binning, comparative biology and taxonomic classification.</title>
        <authorList>
            <person name="Goeker M."/>
        </authorList>
    </citation>
    <scope>NUCLEOTIDE SEQUENCE [LARGE SCALE GENOMIC DNA]</scope>
    <source>
        <strain evidence="1 2">DSM 26385</strain>
    </source>
</reference>
<evidence type="ECO:0000313" key="2">
    <source>
        <dbReference type="Proteomes" id="UP000584824"/>
    </source>
</evidence>
<dbReference type="AlphaFoldDB" id="A0A7W6K3Z5"/>
<dbReference type="RefSeq" id="WP_183792664.1">
    <property type="nucleotide sequence ID" value="NZ_JACIDU010000008.1"/>
</dbReference>
<gene>
    <name evidence="1" type="ORF">GGQ66_002369</name>
</gene>
<organism evidence="1 2">
    <name type="scientific">Allorhizobium borbori</name>
    <dbReference type="NCBI Taxonomy" id="485907"/>
    <lineage>
        <taxon>Bacteria</taxon>
        <taxon>Pseudomonadati</taxon>
        <taxon>Pseudomonadota</taxon>
        <taxon>Alphaproteobacteria</taxon>
        <taxon>Hyphomicrobiales</taxon>
        <taxon>Rhizobiaceae</taxon>
        <taxon>Rhizobium/Agrobacterium group</taxon>
        <taxon>Allorhizobium</taxon>
    </lineage>
</organism>
<evidence type="ECO:0000313" key="1">
    <source>
        <dbReference type="EMBL" id="MBB4103801.1"/>
    </source>
</evidence>
<dbReference type="EMBL" id="JACIDU010000008">
    <property type="protein sequence ID" value="MBB4103801.1"/>
    <property type="molecule type" value="Genomic_DNA"/>
</dbReference>